<reference evidence="5" key="2">
    <citation type="submission" date="2025-08" db="UniProtKB">
        <authorList>
            <consortium name="Ensembl"/>
        </authorList>
    </citation>
    <scope>IDENTIFICATION</scope>
</reference>
<dbReference type="GO" id="GO:0016020">
    <property type="term" value="C:membrane"/>
    <property type="evidence" value="ECO:0007669"/>
    <property type="project" value="TreeGrafter"/>
</dbReference>
<dbReference type="GO" id="GO:0006869">
    <property type="term" value="P:lipid transport"/>
    <property type="evidence" value="ECO:0007669"/>
    <property type="project" value="UniProtKB-KW"/>
</dbReference>
<dbReference type="GO" id="GO:0005829">
    <property type="term" value="C:cytosol"/>
    <property type="evidence" value="ECO:0007669"/>
    <property type="project" value="TreeGrafter"/>
</dbReference>
<organism evidence="5 6">
    <name type="scientific">Sphaeramia orbicularis</name>
    <name type="common">orbiculate cardinalfish</name>
    <dbReference type="NCBI Taxonomy" id="375764"/>
    <lineage>
        <taxon>Eukaryota</taxon>
        <taxon>Metazoa</taxon>
        <taxon>Chordata</taxon>
        <taxon>Craniata</taxon>
        <taxon>Vertebrata</taxon>
        <taxon>Euteleostomi</taxon>
        <taxon>Actinopterygii</taxon>
        <taxon>Neopterygii</taxon>
        <taxon>Teleostei</taxon>
        <taxon>Neoteleostei</taxon>
        <taxon>Acanthomorphata</taxon>
        <taxon>Gobiaria</taxon>
        <taxon>Kurtiformes</taxon>
        <taxon>Apogonoidei</taxon>
        <taxon>Apogonidae</taxon>
        <taxon>Apogoninae</taxon>
        <taxon>Sphaeramia</taxon>
    </lineage>
</organism>
<dbReference type="PANTHER" id="PTHR10972:SF47">
    <property type="entry name" value="OXYSTEROL-BINDING PROTEIN-RELATED PROTEIN 10"/>
    <property type="match status" value="1"/>
</dbReference>
<reference evidence="5" key="1">
    <citation type="submission" date="2019-06" db="EMBL/GenBank/DDBJ databases">
        <authorList>
            <consortium name="Wellcome Sanger Institute Data Sharing"/>
        </authorList>
    </citation>
    <scope>NUCLEOTIDE SEQUENCE [LARGE SCALE GENOMIC DNA]</scope>
</reference>
<evidence type="ECO:0000313" key="5">
    <source>
        <dbReference type="Ensembl" id="ENSSORP00005036261.1"/>
    </source>
</evidence>
<sequence length="243" mass="27759">MMEDNLKSHGYCYCVRFVAEQVSHHPPVSGFYCECKEKKMCVNTHVWTKSKFMGMSVGVSMVGEGVLYLLEHDEEYVFTLPCAYARSILTVPWVELGGKVTISCAKSGYSATVTFHTKPFYGGKVHRVTAEVKHNQTGNIVCKAQGEWNGILEFTYSNGETKVIDTSKLPVIKKKIRTLEKQGPYESRRLWQHVTESLRAGNMDEATEHKHRLEEKQRSEGKQRAATKTPWKPKYFIKEVKTK</sequence>
<evidence type="ECO:0000256" key="2">
    <source>
        <dbReference type="RuleBase" id="RU003844"/>
    </source>
</evidence>
<dbReference type="Proteomes" id="UP000472271">
    <property type="component" value="Chromosome 16"/>
</dbReference>
<dbReference type="FunFam" id="2.40.160.120:FF:000002">
    <property type="entry name" value="Oxysterol-binding protein"/>
    <property type="match status" value="1"/>
</dbReference>
<dbReference type="PROSITE" id="PS01013">
    <property type="entry name" value="OSBP"/>
    <property type="match status" value="1"/>
</dbReference>
<dbReference type="Gene3D" id="2.40.160.120">
    <property type="match status" value="1"/>
</dbReference>
<dbReference type="PANTHER" id="PTHR10972">
    <property type="entry name" value="OXYSTEROL-BINDING PROTEIN-RELATED"/>
    <property type="match status" value="1"/>
</dbReference>
<keyword evidence="3" id="KW-0445">Lipid transport</keyword>
<name>A0A673B220_9TELE</name>
<evidence type="ECO:0000256" key="1">
    <source>
        <dbReference type="ARBA" id="ARBA00023121"/>
    </source>
</evidence>
<keyword evidence="3" id="KW-0813">Transport</keyword>
<dbReference type="FunFam" id="3.30.70.3490:FF:000001">
    <property type="entry name" value="Oxysterol-binding protein"/>
    <property type="match status" value="1"/>
</dbReference>
<reference evidence="5" key="3">
    <citation type="submission" date="2025-09" db="UniProtKB">
        <authorList>
            <consortium name="Ensembl"/>
        </authorList>
    </citation>
    <scope>IDENTIFICATION</scope>
</reference>
<dbReference type="Gene3D" id="3.30.70.3490">
    <property type="match status" value="1"/>
</dbReference>
<dbReference type="GO" id="GO:0015485">
    <property type="term" value="F:cholesterol binding"/>
    <property type="evidence" value="ECO:0007669"/>
    <property type="project" value="TreeGrafter"/>
</dbReference>
<dbReference type="SUPFAM" id="SSF144000">
    <property type="entry name" value="Oxysterol-binding protein-like"/>
    <property type="match status" value="1"/>
</dbReference>
<dbReference type="AlphaFoldDB" id="A0A673B220"/>
<feature type="compositionally biased region" description="Basic and acidic residues" evidence="4">
    <location>
        <begin position="206"/>
        <end position="223"/>
    </location>
</feature>
<comment type="similarity">
    <text evidence="2">Belongs to the OSBP family.</text>
</comment>
<evidence type="ECO:0000256" key="3">
    <source>
        <dbReference type="RuleBase" id="RU003845"/>
    </source>
</evidence>
<evidence type="ECO:0000256" key="4">
    <source>
        <dbReference type="SAM" id="MobiDB-lite"/>
    </source>
</evidence>
<keyword evidence="1" id="KW-0446">Lipid-binding</keyword>
<protein>
    <recommendedName>
        <fullName evidence="3">Oxysterol-binding protein</fullName>
    </recommendedName>
</protein>
<dbReference type="Pfam" id="PF01237">
    <property type="entry name" value="Oxysterol_BP"/>
    <property type="match status" value="2"/>
</dbReference>
<dbReference type="InterPro" id="IPR000648">
    <property type="entry name" value="Oxysterol-bd"/>
</dbReference>
<dbReference type="InterPro" id="IPR037239">
    <property type="entry name" value="OSBP_sf"/>
</dbReference>
<keyword evidence="6" id="KW-1185">Reference proteome</keyword>
<dbReference type="InterPro" id="IPR018494">
    <property type="entry name" value="Oxysterol-bd_CS"/>
</dbReference>
<feature type="region of interest" description="Disordered" evidence="4">
    <location>
        <begin position="201"/>
        <end position="230"/>
    </location>
</feature>
<proteinExistence type="inferred from homology"/>
<evidence type="ECO:0000313" key="6">
    <source>
        <dbReference type="Proteomes" id="UP000472271"/>
    </source>
</evidence>
<accession>A0A673B220</accession>
<dbReference type="Ensembl" id="ENSSORT00005037222.1">
    <property type="protein sequence ID" value="ENSSORP00005036261.1"/>
    <property type="gene ID" value="ENSSORG00005017098.1"/>
</dbReference>